<dbReference type="PANTHER" id="PTHR30627:SF2">
    <property type="entry name" value="PEPTIDOGLYCAN D,D-TRANSPEPTIDASE MRDA"/>
    <property type="match status" value="1"/>
</dbReference>
<dbReference type="GO" id="GO:0009002">
    <property type="term" value="F:serine-type D-Ala-D-Ala carboxypeptidase activity"/>
    <property type="evidence" value="ECO:0007669"/>
    <property type="project" value="InterPro"/>
</dbReference>
<comment type="similarity">
    <text evidence="3">Belongs to the transpeptidase family.</text>
</comment>
<protein>
    <submittedName>
        <fullName evidence="17">Penicillin-binding protein 2</fullName>
    </submittedName>
</protein>
<dbReference type="PANTHER" id="PTHR30627">
    <property type="entry name" value="PEPTIDOGLYCAN D,D-TRANSPEPTIDASE"/>
    <property type="match status" value="1"/>
</dbReference>
<gene>
    <name evidence="17" type="primary">mrdA</name>
    <name evidence="17" type="ORF">D5H75_09010</name>
</gene>
<evidence type="ECO:0000256" key="12">
    <source>
        <dbReference type="ARBA" id="ARBA00023136"/>
    </source>
</evidence>
<dbReference type="GO" id="GO:0008658">
    <property type="term" value="F:penicillin binding"/>
    <property type="evidence" value="ECO:0007669"/>
    <property type="project" value="InterPro"/>
</dbReference>
<name>A0A3A4B9X7_9ACTN</name>
<dbReference type="GO" id="GO:0071972">
    <property type="term" value="F:peptidoglycan L,D-transpeptidase activity"/>
    <property type="evidence" value="ECO:0007669"/>
    <property type="project" value="TreeGrafter"/>
</dbReference>
<dbReference type="RefSeq" id="WP_119925995.1">
    <property type="nucleotide sequence ID" value="NZ_QZEY01000002.1"/>
</dbReference>
<keyword evidence="10" id="KW-0573">Peptidoglycan synthesis</keyword>
<dbReference type="GO" id="GO:0006508">
    <property type="term" value="P:proteolysis"/>
    <property type="evidence" value="ECO:0007669"/>
    <property type="project" value="UniProtKB-KW"/>
</dbReference>
<dbReference type="EMBL" id="QZEY01000002">
    <property type="protein sequence ID" value="RJL34534.1"/>
    <property type="molecule type" value="Genomic_DNA"/>
</dbReference>
<evidence type="ECO:0000256" key="8">
    <source>
        <dbReference type="ARBA" id="ARBA00022801"/>
    </source>
</evidence>
<feature type="compositionally biased region" description="Basic and acidic residues" evidence="14">
    <location>
        <begin position="755"/>
        <end position="776"/>
    </location>
</feature>
<keyword evidence="4" id="KW-1003">Cell membrane</keyword>
<sequence>MQSRMIALHVFVVVMLVVLAGRLWQVQVMRGQHFVTVANKTQTRAVVVPAVRGQILDAVGRPLVRNRTSLVVSVDTMELSRMPDKGKAVIGRLAELLGRPAVDIQKRVRLCGPKVSRPCWPGSPYQPVPVDDHVSTPMALQLLERQEEFPGVSARVQAVRDYPLGDDGAQMLGYLQPVTQQELERRVGLKASFSGVDLVGRSGLEAQYDEYLRGKPGVRAYNVDRMGKIIGTESHMAPTTGDTLVTSIDARVQASVDAALDKVMRRAKDRPDGAAGVVLDVKTGRVIALSSLPTYNPKIWIGGISDPAYQRLLSEKNGKPLTSRATNGELAPGSTFKVVSVAGAVKDGYPLHGTYDCPGTFRVGNREFRNFEGVAHGRMNLHQALVVSCDTIFYRFAYEQWQRDGGIRPRAKPRDPLEAMSRAFGFGRRTGIDLPNEADGRIPSREWKRDLWEVTREENCRRARTGYPEVHRKDPTRAVFLKRLAAENCKEGYVWRPGDAANFSIGQGDVLVTPLQLAVAYAALVGDGRIRSPRIARALVRPDGRVVKEITPPVVGRLPVSDEVRDYMRRALADVTRGKGTAAGPFSTFPLDRVHVAGKTGTAEVYGKRDTAWFASFAPAQDPRFVVVVMVSQGGMGGGVAAPIAREIWESIYGVGRPAAMPGGVPPSGLPAFQADGTVRVPPDPRHEAIPVKTPRDSERPGRPGRPGDQEEATPPRRGPDDAPGEGTGDGTGEGPGEGTGEGPGEGTPGNAGEDGPRAREPDADDGPRRPRDQGE</sequence>
<dbReference type="SUPFAM" id="SSF56601">
    <property type="entry name" value="beta-lactamase/transpeptidase-like"/>
    <property type="match status" value="1"/>
</dbReference>
<dbReference type="InterPro" id="IPR017790">
    <property type="entry name" value="Penicillin-binding_protein_2"/>
</dbReference>
<dbReference type="Proteomes" id="UP000265768">
    <property type="component" value="Unassembled WGS sequence"/>
</dbReference>
<evidence type="ECO:0000259" key="15">
    <source>
        <dbReference type="Pfam" id="PF00905"/>
    </source>
</evidence>
<feature type="domain" description="Penicillin-binding protein dimerisation" evidence="16">
    <location>
        <begin position="48"/>
        <end position="232"/>
    </location>
</feature>
<dbReference type="InterPro" id="IPR036138">
    <property type="entry name" value="PBP_dimer_sf"/>
</dbReference>
<dbReference type="OrthoDB" id="9766847at2"/>
<evidence type="ECO:0000256" key="13">
    <source>
        <dbReference type="ARBA" id="ARBA00023316"/>
    </source>
</evidence>
<evidence type="ECO:0000256" key="11">
    <source>
        <dbReference type="ARBA" id="ARBA00022989"/>
    </source>
</evidence>
<dbReference type="Gene3D" id="3.40.710.10">
    <property type="entry name" value="DD-peptidase/beta-lactamase superfamily"/>
    <property type="match status" value="1"/>
</dbReference>
<dbReference type="Gene3D" id="3.90.1310.10">
    <property type="entry name" value="Penicillin-binding protein 2a (Domain 2)"/>
    <property type="match status" value="1"/>
</dbReference>
<keyword evidence="6" id="KW-0645">Protease</keyword>
<evidence type="ECO:0000256" key="6">
    <source>
        <dbReference type="ARBA" id="ARBA00022670"/>
    </source>
</evidence>
<keyword evidence="7" id="KW-0812">Transmembrane</keyword>
<feature type="compositionally biased region" description="Basic and acidic residues" evidence="14">
    <location>
        <begin position="683"/>
        <end position="721"/>
    </location>
</feature>
<comment type="caution">
    <text evidence="17">The sequence shown here is derived from an EMBL/GenBank/DDBJ whole genome shotgun (WGS) entry which is preliminary data.</text>
</comment>
<dbReference type="InterPro" id="IPR001460">
    <property type="entry name" value="PCN-bd_Tpept"/>
</dbReference>
<dbReference type="GO" id="GO:0008360">
    <property type="term" value="P:regulation of cell shape"/>
    <property type="evidence" value="ECO:0007669"/>
    <property type="project" value="UniProtKB-KW"/>
</dbReference>
<dbReference type="SUPFAM" id="SSF56519">
    <property type="entry name" value="Penicillin binding protein dimerisation domain"/>
    <property type="match status" value="1"/>
</dbReference>
<dbReference type="GO" id="GO:0071555">
    <property type="term" value="P:cell wall organization"/>
    <property type="evidence" value="ECO:0007669"/>
    <property type="project" value="UniProtKB-KW"/>
</dbReference>
<feature type="compositionally biased region" description="Gly residues" evidence="14">
    <location>
        <begin position="726"/>
        <end position="750"/>
    </location>
</feature>
<evidence type="ECO:0000256" key="4">
    <source>
        <dbReference type="ARBA" id="ARBA00022475"/>
    </source>
</evidence>
<keyword evidence="9" id="KW-0133">Cell shape</keyword>
<dbReference type="Pfam" id="PF00905">
    <property type="entry name" value="Transpeptidase"/>
    <property type="match status" value="1"/>
</dbReference>
<dbReference type="InterPro" id="IPR012338">
    <property type="entry name" value="Beta-lactam/transpept-like"/>
</dbReference>
<dbReference type="AlphaFoldDB" id="A0A3A4B9X7"/>
<dbReference type="GO" id="GO:0005886">
    <property type="term" value="C:plasma membrane"/>
    <property type="evidence" value="ECO:0007669"/>
    <property type="project" value="UniProtKB-SubCell"/>
</dbReference>
<evidence type="ECO:0000259" key="16">
    <source>
        <dbReference type="Pfam" id="PF03717"/>
    </source>
</evidence>
<evidence type="ECO:0000256" key="2">
    <source>
        <dbReference type="ARBA" id="ARBA00004236"/>
    </source>
</evidence>
<evidence type="ECO:0000256" key="9">
    <source>
        <dbReference type="ARBA" id="ARBA00022960"/>
    </source>
</evidence>
<keyword evidence="18" id="KW-1185">Reference proteome</keyword>
<evidence type="ECO:0000256" key="1">
    <source>
        <dbReference type="ARBA" id="ARBA00004167"/>
    </source>
</evidence>
<evidence type="ECO:0000256" key="5">
    <source>
        <dbReference type="ARBA" id="ARBA00022519"/>
    </source>
</evidence>
<organism evidence="17 18">
    <name type="scientific">Bailinhaonella thermotolerans</name>
    <dbReference type="NCBI Taxonomy" id="1070861"/>
    <lineage>
        <taxon>Bacteria</taxon>
        <taxon>Bacillati</taxon>
        <taxon>Actinomycetota</taxon>
        <taxon>Actinomycetes</taxon>
        <taxon>Streptosporangiales</taxon>
        <taxon>Streptosporangiaceae</taxon>
        <taxon>Bailinhaonella</taxon>
    </lineage>
</organism>
<dbReference type="Pfam" id="PF03717">
    <property type="entry name" value="PBP_dimer"/>
    <property type="match status" value="1"/>
</dbReference>
<keyword evidence="8" id="KW-0378">Hydrolase</keyword>
<evidence type="ECO:0000313" key="17">
    <source>
        <dbReference type="EMBL" id="RJL34534.1"/>
    </source>
</evidence>
<evidence type="ECO:0000313" key="18">
    <source>
        <dbReference type="Proteomes" id="UP000265768"/>
    </source>
</evidence>
<evidence type="ECO:0000256" key="7">
    <source>
        <dbReference type="ARBA" id="ARBA00022692"/>
    </source>
</evidence>
<dbReference type="NCBIfam" id="TIGR03423">
    <property type="entry name" value="pbp2_mrdA"/>
    <property type="match status" value="1"/>
</dbReference>
<evidence type="ECO:0000256" key="10">
    <source>
        <dbReference type="ARBA" id="ARBA00022984"/>
    </source>
</evidence>
<dbReference type="InterPro" id="IPR050515">
    <property type="entry name" value="Beta-lactam/transpept"/>
</dbReference>
<comment type="subcellular location">
    <subcellularLocation>
        <location evidence="2">Cell membrane</location>
    </subcellularLocation>
    <subcellularLocation>
        <location evidence="1">Membrane</location>
        <topology evidence="1">Single-pass membrane protein</topology>
    </subcellularLocation>
</comment>
<keyword evidence="11" id="KW-1133">Transmembrane helix</keyword>
<evidence type="ECO:0000256" key="3">
    <source>
        <dbReference type="ARBA" id="ARBA00007171"/>
    </source>
</evidence>
<keyword evidence="13" id="KW-0961">Cell wall biogenesis/degradation</keyword>
<dbReference type="InterPro" id="IPR005311">
    <property type="entry name" value="PBP_dimer"/>
</dbReference>
<keyword evidence="5" id="KW-0997">Cell inner membrane</keyword>
<feature type="domain" description="Penicillin-binding protein transpeptidase" evidence="15">
    <location>
        <begin position="276"/>
        <end position="649"/>
    </location>
</feature>
<accession>A0A3A4B9X7</accession>
<feature type="region of interest" description="Disordered" evidence="14">
    <location>
        <begin position="666"/>
        <end position="776"/>
    </location>
</feature>
<proteinExistence type="inferred from homology"/>
<evidence type="ECO:0000256" key="14">
    <source>
        <dbReference type="SAM" id="MobiDB-lite"/>
    </source>
</evidence>
<keyword evidence="12" id="KW-0472">Membrane</keyword>
<dbReference type="GO" id="GO:0009252">
    <property type="term" value="P:peptidoglycan biosynthetic process"/>
    <property type="evidence" value="ECO:0007669"/>
    <property type="project" value="UniProtKB-KW"/>
</dbReference>
<reference evidence="17 18" key="1">
    <citation type="submission" date="2018-09" db="EMBL/GenBank/DDBJ databases">
        <title>YIM 75507 draft genome.</title>
        <authorList>
            <person name="Tang S."/>
            <person name="Feng Y."/>
        </authorList>
    </citation>
    <scope>NUCLEOTIDE SEQUENCE [LARGE SCALE GENOMIC DNA]</scope>
    <source>
        <strain evidence="17 18">YIM 75507</strain>
    </source>
</reference>